<dbReference type="SUPFAM" id="SSF56645">
    <property type="entry name" value="Acyl-CoA dehydrogenase NM domain-like"/>
    <property type="match status" value="1"/>
</dbReference>
<dbReference type="GO" id="GO:0050660">
    <property type="term" value="F:flavin adenine dinucleotide binding"/>
    <property type="evidence" value="ECO:0007669"/>
    <property type="project" value="InterPro"/>
</dbReference>
<dbReference type="InterPro" id="IPR009100">
    <property type="entry name" value="AcylCoA_DH/oxidase_NM_dom_sf"/>
</dbReference>
<dbReference type="PIRSF" id="PIRSF016578">
    <property type="entry name" value="HsaA"/>
    <property type="match status" value="1"/>
</dbReference>
<organism evidence="3 4">
    <name type="scientific">Paraburkholderia ginsengisoli</name>
    <dbReference type="NCBI Taxonomy" id="311231"/>
    <lineage>
        <taxon>Bacteria</taxon>
        <taxon>Pseudomonadati</taxon>
        <taxon>Pseudomonadota</taxon>
        <taxon>Betaproteobacteria</taxon>
        <taxon>Burkholderiales</taxon>
        <taxon>Burkholderiaceae</taxon>
        <taxon>Paraburkholderia</taxon>
    </lineage>
</organism>
<keyword evidence="4" id="KW-1185">Reference proteome</keyword>
<dbReference type="Proteomes" id="UP000595610">
    <property type="component" value="Chromosome 2"/>
</dbReference>
<protein>
    <submittedName>
        <fullName evidence="3">Acyl-CoA/acyl-ACP dehydrogenase</fullName>
    </submittedName>
</protein>
<feature type="region of interest" description="Disordered" evidence="1">
    <location>
        <begin position="1"/>
        <end position="30"/>
    </location>
</feature>
<dbReference type="Gene3D" id="2.40.110.10">
    <property type="entry name" value="Butyryl-CoA Dehydrogenase, subunit A, domain 2"/>
    <property type="match status" value="1"/>
</dbReference>
<dbReference type="InterPro" id="IPR013786">
    <property type="entry name" value="AcylCoA_DH/ox_N"/>
</dbReference>
<dbReference type="Gene3D" id="1.10.540.10">
    <property type="entry name" value="Acyl-CoA dehydrogenase/oxidase, N-terminal domain"/>
    <property type="match status" value="1"/>
</dbReference>
<dbReference type="Gene3D" id="1.20.140.10">
    <property type="entry name" value="Butyryl-CoA Dehydrogenase, subunit A, domain 3"/>
    <property type="match status" value="1"/>
</dbReference>
<dbReference type="Pfam" id="PF02771">
    <property type="entry name" value="Acyl-CoA_dh_N"/>
    <property type="match status" value="1"/>
</dbReference>
<accession>A0A7T4N9G6</accession>
<dbReference type="RefSeq" id="WP_084585461.1">
    <property type="nucleotide sequence ID" value="NZ_CP066076.1"/>
</dbReference>
<sequence length="410" mass="44213">MNAPKINHDTPRAVGVPPSISPRHPAEHDGNAVDKAAHSVAQIAAHFADAVDRDARFPTEAIDAMREQRLLGAMIPREFGGLGATLADIASACRIIGQSCSSAGMVFAMHQIQVACIVAHAQGGTWHNVFIEQLVERQWLLASATSEDEVGGNLRRSKCAIDAQGGAFTLHKLTPTISYGAHADAILATARRDSAAAPAEQVLVTLLKSDATLTRRSDWDTFGMRGTCSEGFVLDAQGQLEQIFPMPFAQIAEQTMVPVSHILWAALWAGIANDAFQRANRYFRSQAQSNANGNTPAGRRIAEALGLMQAIDGRIACALRLQARPRGERTWSESMADAAEINTLKTFVSTTGLQIVHHAMMICGMAAYKNGTPFTLSRHLRDLYSAPLMINNDRIDANTANLMLAQRPAS</sequence>
<proteinExistence type="predicted"/>
<dbReference type="SUPFAM" id="SSF47203">
    <property type="entry name" value="Acyl-CoA dehydrogenase C-terminal domain-like"/>
    <property type="match status" value="1"/>
</dbReference>
<gene>
    <name evidence="3" type="ORF">I6I06_20245</name>
</gene>
<dbReference type="PANTHER" id="PTHR43884:SF12">
    <property type="entry name" value="ISOVALERYL-COA DEHYDROGENASE, MITOCHONDRIAL-RELATED"/>
    <property type="match status" value="1"/>
</dbReference>
<evidence type="ECO:0000313" key="4">
    <source>
        <dbReference type="Proteomes" id="UP000595610"/>
    </source>
</evidence>
<dbReference type="GO" id="GO:0003995">
    <property type="term" value="F:acyl-CoA dehydrogenase activity"/>
    <property type="evidence" value="ECO:0007669"/>
    <property type="project" value="TreeGrafter"/>
</dbReference>
<feature type="domain" description="Acyl-CoA dehydrogenase/oxidase N-terminal" evidence="2">
    <location>
        <begin position="38"/>
        <end position="120"/>
    </location>
</feature>
<dbReference type="InterPro" id="IPR037069">
    <property type="entry name" value="AcylCoA_DH/ox_N_sf"/>
</dbReference>
<evidence type="ECO:0000256" key="1">
    <source>
        <dbReference type="SAM" id="MobiDB-lite"/>
    </source>
</evidence>
<reference evidence="3 4" key="1">
    <citation type="submission" date="2020-12" db="EMBL/GenBank/DDBJ databases">
        <title>FDA dAtabase for Regulatory Grade micrObial Sequences (FDA-ARGOS): Supporting development and validation of Infectious Disease Dx tests.</title>
        <authorList>
            <person name="Nelson B."/>
            <person name="Plummer A."/>
            <person name="Tallon L."/>
            <person name="Sadzewicz L."/>
            <person name="Zhao X."/>
            <person name="Boylan J."/>
            <person name="Ott S."/>
            <person name="Bowen H."/>
            <person name="Vavikolanu K."/>
            <person name="Mehta A."/>
            <person name="Aluvathingal J."/>
            <person name="Nadendla S."/>
            <person name="Myers T."/>
            <person name="Yan Y."/>
            <person name="Sichtig H."/>
        </authorList>
    </citation>
    <scope>NUCLEOTIDE SEQUENCE [LARGE SCALE GENOMIC DNA]</scope>
    <source>
        <strain evidence="3 4">FDAARGOS_1049</strain>
    </source>
</reference>
<evidence type="ECO:0000259" key="2">
    <source>
        <dbReference type="Pfam" id="PF02771"/>
    </source>
</evidence>
<dbReference type="PANTHER" id="PTHR43884">
    <property type="entry name" value="ACYL-COA DEHYDROGENASE"/>
    <property type="match status" value="1"/>
</dbReference>
<name>A0A7T4N9G6_9BURK</name>
<evidence type="ECO:0000313" key="3">
    <source>
        <dbReference type="EMBL" id="QQC67721.1"/>
    </source>
</evidence>
<dbReference type="KEGG" id="pgis:I6I06_20245"/>
<dbReference type="InterPro" id="IPR046373">
    <property type="entry name" value="Acyl-CoA_Oxase/DH_mid-dom_sf"/>
</dbReference>
<dbReference type="InterPro" id="IPR036250">
    <property type="entry name" value="AcylCo_DH-like_C"/>
</dbReference>
<dbReference type="AlphaFoldDB" id="A0A7T4N9G6"/>
<dbReference type="EMBL" id="CP066076">
    <property type="protein sequence ID" value="QQC67721.1"/>
    <property type="molecule type" value="Genomic_DNA"/>
</dbReference>
<feature type="compositionally biased region" description="Basic and acidic residues" evidence="1">
    <location>
        <begin position="1"/>
        <end position="11"/>
    </location>
</feature>